<accession>A0ABV1FXN6</accession>
<dbReference type="Proteomes" id="UP001465717">
    <property type="component" value="Unassembled WGS sequence"/>
</dbReference>
<reference evidence="1 2" key="1">
    <citation type="submission" date="2024-04" db="EMBL/GenBank/DDBJ databases">
        <title>Human intestinal bacterial collection.</title>
        <authorList>
            <person name="Pauvert C."/>
            <person name="Hitch T.C.A."/>
            <person name="Clavel T."/>
        </authorList>
    </citation>
    <scope>NUCLEOTIDE SEQUENCE [LARGE SCALE GENOMIC DNA]</scope>
    <source>
        <strain evidence="1 2">CLA-AA-H174</strain>
    </source>
</reference>
<name>A0ABV1FXN6_9BACT</name>
<evidence type="ECO:0008006" key="3">
    <source>
        <dbReference type="Google" id="ProtNLM"/>
    </source>
</evidence>
<comment type="caution">
    <text evidence="1">The sequence shown here is derived from an EMBL/GenBank/DDBJ whole genome shotgun (WGS) entry which is preliminary data.</text>
</comment>
<proteinExistence type="predicted"/>
<keyword evidence="2" id="KW-1185">Reference proteome</keyword>
<dbReference type="EMBL" id="JBBNGE010000016">
    <property type="protein sequence ID" value="MEQ2507905.1"/>
    <property type="molecule type" value="Genomic_DNA"/>
</dbReference>
<gene>
    <name evidence="1" type="ORF">AAAT87_06355</name>
</gene>
<organism evidence="1 2">
    <name type="scientific">Segatella sinensis</name>
    <dbReference type="NCBI Taxonomy" id="3085167"/>
    <lineage>
        <taxon>Bacteria</taxon>
        <taxon>Pseudomonadati</taxon>
        <taxon>Bacteroidota</taxon>
        <taxon>Bacteroidia</taxon>
        <taxon>Bacteroidales</taxon>
        <taxon>Prevotellaceae</taxon>
        <taxon>Segatella</taxon>
    </lineage>
</organism>
<sequence length="416" mass="48236">MDFGEVFEKKMPKAIEYASHIIMETSNFIDFAVALVDYMDEDFIPYCKSVYAMLRSLDYPTVTFEKDDELGDITPDVIRKEYHNFLSQQEKLAREKEFKENIDELQFLVKSYRDSNEFKKMLDFIGSFPYLAPYNAMLVQMQKPGATFVLTGKKWAEYGRQPKLNGQKLIVLKPFGPVQCVFDFEDTEPIPNATEVMEEADLIKKYTESLQQAQGDLDKKKMETLVSNLPVYGIYLDDNFLAANSYGGYIMPYHDQKLKVKIDKDYYMEVSSNFVISVNKKQSNAVKFHTLCHELGHLFCNHQCYDKRKKRKLTLKEEEFEAETVAWLMCKRHGISNPSEEYLASYAPKGEIPICSTELIMRAVTEIERMMDGAVSVNDSMWYKEDAAFKASINAQRQKLKRSRQTDLFGNRIGLD</sequence>
<dbReference type="RefSeq" id="WP_349225960.1">
    <property type="nucleotide sequence ID" value="NZ_JBBNFG020000019.1"/>
</dbReference>
<evidence type="ECO:0000313" key="1">
    <source>
        <dbReference type="EMBL" id="MEQ2507905.1"/>
    </source>
</evidence>
<protein>
    <recommendedName>
        <fullName evidence="3">IrrE N-terminal-like domain-containing protein</fullName>
    </recommendedName>
</protein>
<dbReference type="Gene3D" id="1.10.10.2910">
    <property type="match status" value="1"/>
</dbReference>
<evidence type="ECO:0000313" key="2">
    <source>
        <dbReference type="Proteomes" id="UP001465717"/>
    </source>
</evidence>